<dbReference type="AlphaFoldDB" id="A0A0H5RJ72"/>
<reference evidence="2" key="1">
    <citation type="submission" date="2015-04" db="EMBL/GenBank/DDBJ databases">
        <title>The genome sequence of the plant pathogenic Rhizarian Plasmodiophora brassicae reveals insights in its biotrophic life cycle and the origin of chitin synthesis.</title>
        <authorList>
            <person name="Schwelm A."/>
            <person name="Fogelqvist J."/>
            <person name="Knaust A."/>
            <person name="Julke S."/>
            <person name="Lilja T."/>
            <person name="Dhandapani V."/>
            <person name="Bonilla-Rosso G."/>
            <person name="Karlsson M."/>
            <person name="Shevchenko A."/>
            <person name="Choi S.R."/>
            <person name="Kim H.G."/>
            <person name="Park J.Y."/>
            <person name="Lim Y.P."/>
            <person name="Ludwig-Muller J."/>
            <person name="Dixelius C."/>
        </authorList>
    </citation>
    <scope>NUCLEOTIDE SEQUENCE</scope>
    <source>
        <tissue evidence="2">Potato root galls</tissue>
    </source>
</reference>
<evidence type="ECO:0000256" key="1">
    <source>
        <dbReference type="SAM" id="SignalP"/>
    </source>
</evidence>
<organism evidence="2">
    <name type="scientific">Spongospora subterranea</name>
    <dbReference type="NCBI Taxonomy" id="70186"/>
    <lineage>
        <taxon>Eukaryota</taxon>
        <taxon>Sar</taxon>
        <taxon>Rhizaria</taxon>
        <taxon>Endomyxa</taxon>
        <taxon>Phytomyxea</taxon>
        <taxon>Plasmodiophorida</taxon>
        <taxon>Plasmodiophoridae</taxon>
        <taxon>Spongospora</taxon>
    </lineage>
</organism>
<feature type="chain" id="PRO_5005224106" description="SCP domain-containing protein" evidence="1">
    <location>
        <begin position="20"/>
        <end position="142"/>
    </location>
</feature>
<evidence type="ECO:0000313" key="2">
    <source>
        <dbReference type="EMBL" id="CRZ08754.1"/>
    </source>
</evidence>
<keyword evidence="1" id="KW-0732">Signal</keyword>
<feature type="signal peptide" evidence="1">
    <location>
        <begin position="1"/>
        <end position="19"/>
    </location>
</feature>
<evidence type="ECO:0008006" key="3">
    <source>
        <dbReference type="Google" id="ProtNLM"/>
    </source>
</evidence>
<dbReference type="EMBL" id="HACM01008312">
    <property type="protein sequence ID" value="CRZ08754.1"/>
    <property type="molecule type" value="Transcribed_RNA"/>
</dbReference>
<name>A0A0H5RJ72_9EUKA</name>
<sequence length="142" mass="15965">MSLMGGSLLLLSLLCIAGSVDVSEELPSDDWVNKRMSEFKHECDQIRLRNTAPMSPDVLHMTFKKYYEPGKQVCKAIANMGDGTDIFSSDDAKKLITDFMWTLRGQVLGDKGIAHYTALLFSYKTVMSLPKFWGLKGERMGF</sequence>
<proteinExistence type="predicted"/>
<accession>A0A0H5RJ72</accession>
<protein>
    <recommendedName>
        <fullName evidence="3">SCP domain-containing protein</fullName>
    </recommendedName>
</protein>